<keyword evidence="2" id="KW-1185">Reference proteome</keyword>
<dbReference type="AlphaFoldDB" id="A0AAV4QPG5"/>
<name>A0AAV4QPG5_CAEEX</name>
<reference evidence="1 2" key="1">
    <citation type="submission" date="2021-06" db="EMBL/GenBank/DDBJ databases">
        <title>Caerostris extrusa draft genome.</title>
        <authorList>
            <person name="Kono N."/>
            <person name="Arakawa K."/>
        </authorList>
    </citation>
    <scope>NUCLEOTIDE SEQUENCE [LARGE SCALE GENOMIC DNA]</scope>
</reference>
<proteinExistence type="predicted"/>
<comment type="caution">
    <text evidence="1">The sequence shown here is derived from an EMBL/GenBank/DDBJ whole genome shotgun (WGS) entry which is preliminary data.</text>
</comment>
<evidence type="ECO:0000313" key="1">
    <source>
        <dbReference type="EMBL" id="GIY11194.1"/>
    </source>
</evidence>
<gene>
    <name evidence="1" type="ORF">CEXT_461201</name>
</gene>
<dbReference type="EMBL" id="BPLR01006618">
    <property type="protein sequence ID" value="GIY11194.1"/>
    <property type="molecule type" value="Genomic_DNA"/>
</dbReference>
<protein>
    <submittedName>
        <fullName evidence="1">Uncharacterized protein</fullName>
    </submittedName>
</protein>
<accession>A0AAV4QPG5</accession>
<evidence type="ECO:0000313" key="2">
    <source>
        <dbReference type="Proteomes" id="UP001054945"/>
    </source>
</evidence>
<organism evidence="1 2">
    <name type="scientific">Caerostris extrusa</name>
    <name type="common">Bark spider</name>
    <name type="synonym">Caerostris bankana</name>
    <dbReference type="NCBI Taxonomy" id="172846"/>
    <lineage>
        <taxon>Eukaryota</taxon>
        <taxon>Metazoa</taxon>
        <taxon>Ecdysozoa</taxon>
        <taxon>Arthropoda</taxon>
        <taxon>Chelicerata</taxon>
        <taxon>Arachnida</taxon>
        <taxon>Araneae</taxon>
        <taxon>Araneomorphae</taxon>
        <taxon>Entelegynae</taxon>
        <taxon>Araneoidea</taxon>
        <taxon>Araneidae</taxon>
        <taxon>Caerostris</taxon>
    </lineage>
</organism>
<sequence length="275" mass="30587">MIRDILNPVDQTITAGVTNIMINNSMCDRVITIARTPWTQRQALTHGSGWGWSNEVTAVAAAVIGVWNTRRIGIQLKDKGLGLVEPSYCCSSIWSVDHAKNRNPVKRQGGSGWGWSNEVTAAASSSSIWRVDHAKNRYPVKRQDIFFFSYVLEEIVPRLKEKGNAVSEMAGRWGLRLVEPSYCSSSKQYLEGGVEVGRTKLQQQQAVFGVWATRRIGIQLKDKEEIVPRLKENGNAVSEMAGNKMGMGVEVGPTKLLQQQQQAVFGVWTTRRIGI</sequence>
<dbReference type="Proteomes" id="UP001054945">
    <property type="component" value="Unassembled WGS sequence"/>
</dbReference>